<gene>
    <name evidence="2" type="ORF">GCM10007053_25140</name>
</gene>
<dbReference type="CDD" id="cd05154">
    <property type="entry name" value="ACAD10_11_N-like"/>
    <property type="match status" value="1"/>
</dbReference>
<dbReference type="SUPFAM" id="SSF56112">
    <property type="entry name" value="Protein kinase-like (PK-like)"/>
    <property type="match status" value="1"/>
</dbReference>
<evidence type="ECO:0000313" key="2">
    <source>
        <dbReference type="EMBL" id="GHD36573.1"/>
    </source>
</evidence>
<dbReference type="InterPro" id="IPR051678">
    <property type="entry name" value="AGP_Transferase"/>
</dbReference>
<dbReference type="Proteomes" id="UP000644693">
    <property type="component" value="Unassembled WGS sequence"/>
</dbReference>
<dbReference type="EMBL" id="BMYM01000002">
    <property type="protein sequence ID" value="GHD36573.1"/>
    <property type="molecule type" value="Genomic_DNA"/>
</dbReference>
<reference evidence="2" key="1">
    <citation type="journal article" date="2014" name="Int. J. Syst. Evol. Microbiol.">
        <title>Complete genome sequence of Corynebacterium casei LMG S-19264T (=DSM 44701T), isolated from a smear-ripened cheese.</title>
        <authorList>
            <consortium name="US DOE Joint Genome Institute (JGI-PGF)"/>
            <person name="Walter F."/>
            <person name="Albersmeier A."/>
            <person name="Kalinowski J."/>
            <person name="Ruckert C."/>
        </authorList>
    </citation>
    <scope>NUCLEOTIDE SEQUENCE</scope>
    <source>
        <strain evidence="2">KCTC 23430</strain>
    </source>
</reference>
<dbReference type="InterPro" id="IPR041726">
    <property type="entry name" value="ACAD10_11_N"/>
</dbReference>
<dbReference type="PANTHER" id="PTHR21310">
    <property type="entry name" value="AMINOGLYCOSIDE PHOSPHOTRANSFERASE-RELATED-RELATED"/>
    <property type="match status" value="1"/>
</dbReference>
<accession>A0A919CM90</accession>
<dbReference type="Gene3D" id="3.90.1200.10">
    <property type="match status" value="1"/>
</dbReference>
<dbReference type="InterPro" id="IPR011009">
    <property type="entry name" value="Kinase-like_dom_sf"/>
</dbReference>
<reference evidence="2" key="2">
    <citation type="submission" date="2020-09" db="EMBL/GenBank/DDBJ databases">
        <authorList>
            <person name="Sun Q."/>
            <person name="Kim S."/>
        </authorList>
    </citation>
    <scope>NUCLEOTIDE SEQUENCE</scope>
    <source>
        <strain evidence="2">KCTC 23430</strain>
    </source>
</reference>
<proteinExistence type="predicted"/>
<sequence length="356" mass="40337">MDAERPTPLVDDLDRTRETLCQWLAERLGHAVTIENLRIPEGSGMSNVTLLFDISYEQRATTHRHACVGRLQPEIARPVFPEYDLSLQYRVMEELGQHSDIPVPALLGLEQDTSVLGVQFYVMKHTAGRIPSDMPPYNMDGWMVQDTDEAQRESLWNAAVDTLARFHTLDYRALGFADLEVQGKTPLQQQLDYWQHYHDWGLEGEQHLICMQAMAWLRANQPADEPTVLCWGDSRIGNMIFSEDLGEVAAVLDWEMAVLGNPVQDIAWFNFLDATFAEGLGLPRLPGLPDYASTTERWARASGFGAEHYDYYEIFAGLRYGLLLSRIMLATGQASEVQENFACQLLARRMASHTQV</sequence>
<feature type="domain" description="Aminoglycoside phosphotransferase" evidence="1">
    <location>
        <begin position="86"/>
        <end position="270"/>
    </location>
</feature>
<evidence type="ECO:0000313" key="3">
    <source>
        <dbReference type="Proteomes" id="UP000644693"/>
    </source>
</evidence>
<dbReference type="PANTHER" id="PTHR21310:SF40">
    <property type="entry name" value="AMINOGLYCOSIDE PHOSPHOTRANSFERASE DOMAIN-CONTAINING PROTEIN-RELATED"/>
    <property type="match status" value="1"/>
</dbReference>
<dbReference type="Pfam" id="PF01636">
    <property type="entry name" value="APH"/>
    <property type="match status" value="1"/>
</dbReference>
<comment type="caution">
    <text evidence="2">The sequence shown here is derived from an EMBL/GenBank/DDBJ whole genome shotgun (WGS) entry which is preliminary data.</text>
</comment>
<protein>
    <submittedName>
        <fullName evidence="2">Phosphotransferase</fullName>
    </submittedName>
</protein>
<dbReference type="RefSeq" id="WP_189478127.1">
    <property type="nucleotide sequence ID" value="NZ_BMYM01000002.1"/>
</dbReference>
<name>A0A919CM90_9GAMM</name>
<dbReference type="InterPro" id="IPR002575">
    <property type="entry name" value="Aminoglycoside_PTrfase"/>
</dbReference>
<organism evidence="2 3">
    <name type="scientific">Parahalioglobus pacificus</name>
    <dbReference type="NCBI Taxonomy" id="930806"/>
    <lineage>
        <taxon>Bacteria</taxon>
        <taxon>Pseudomonadati</taxon>
        <taxon>Pseudomonadota</taxon>
        <taxon>Gammaproteobacteria</taxon>
        <taxon>Cellvibrionales</taxon>
        <taxon>Halieaceae</taxon>
        <taxon>Parahalioglobus</taxon>
    </lineage>
</organism>
<keyword evidence="3" id="KW-1185">Reference proteome</keyword>
<dbReference type="AlphaFoldDB" id="A0A919CM90"/>
<evidence type="ECO:0000259" key="1">
    <source>
        <dbReference type="Pfam" id="PF01636"/>
    </source>
</evidence>
<dbReference type="Gene3D" id="3.30.200.20">
    <property type="entry name" value="Phosphorylase Kinase, domain 1"/>
    <property type="match status" value="1"/>
</dbReference>